<keyword evidence="2" id="KW-1185">Reference proteome</keyword>
<gene>
    <name evidence="1" type="ORF">M378DRAFT_159547</name>
</gene>
<organism evidence="1 2">
    <name type="scientific">Amanita muscaria (strain Koide BX008)</name>
    <dbReference type="NCBI Taxonomy" id="946122"/>
    <lineage>
        <taxon>Eukaryota</taxon>
        <taxon>Fungi</taxon>
        <taxon>Dikarya</taxon>
        <taxon>Basidiomycota</taxon>
        <taxon>Agaricomycotina</taxon>
        <taxon>Agaricomycetes</taxon>
        <taxon>Agaricomycetidae</taxon>
        <taxon>Agaricales</taxon>
        <taxon>Pluteineae</taxon>
        <taxon>Amanitaceae</taxon>
        <taxon>Amanita</taxon>
    </lineage>
</organism>
<reference evidence="1 2" key="1">
    <citation type="submission" date="2014-04" db="EMBL/GenBank/DDBJ databases">
        <title>Evolutionary Origins and Diversification of the Mycorrhizal Mutualists.</title>
        <authorList>
            <consortium name="DOE Joint Genome Institute"/>
            <consortium name="Mycorrhizal Genomics Consortium"/>
            <person name="Kohler A."/>
            <person name="Kuo A."/>
            <person name="Nagy L.G."/>
            <person name="Floudas D."/>
            <person name="Copeland A."/>
            <person name="Barry K.W."/>
            <person name="Cichocki N."/>
            <person name="Veneault-Fourrey C."/>
            <person name="LaButti K."/>
            <person name="Lindquist E.A."/>
            <person name="Lipzen A."/>
            <person name="Lundell T."/>
            <person name="Morin E."/>
            <person name="Murat C."/>
            <person name="Riley R."/>
            <person name="Ohm R."/>
            <person name="Sun H."/>
            <person name="Tunlid A."/>
            <person name="Henrissat B."/>
            <person name="Grigoriev I.V."/>
            <person name="Hibbett D.S."/>
            <person name="Martin F."/>
        </authorList>
    </citation>
    <scope>NUCLEOTIDE SEQUENCE [LARGE SCALE GENOMIC DNA]</scope>
    <source>
        <strain evidence="1 2">Koide BX008</strain>
    </source>
</reference>
<proteinExistence type="predicted"/>
<dbReference type="EMBL" id="KN818231">
    <property type="protein sequence ID" value="KIL67700.1"/>
    <property type="molecule type" value="Genomic_DNA"/>
</dbReference>
<evidence type="ECO:0000313" key="1">
    <source>
        <dbReference type="EMBL" id="KIL67700.1"/>
    </source>
</evidence>
<dbReference type="AlphaFoldDB" id="A0A0C2SW67"/>
<accession>A0A0C2SW67</accession>
<dbReference type="HOGENOM" id="CLU_2867171_0_0_1"/>
<name>A0A0C2SW67_AMAMK</name>
<protein>
    <submittedName>
        <fullName evidence="1">Uncharacterized protein</fullName>
    </submittedName>
</protein>
<evidence type="ECO:0000313" key="2">
    <source>
        <dbReference type="Proteomes" id="UP000054549"/>
    </source>
</evidence>
<dbReference type="Proteomes" id="UP000054549">
    <property type="component" value="Unassembled WGS sequence"/>
</dbReference>
<sequence length="64" mass="7225">MSPFDAQQVPPMDLSRGRSALIVMMCRHLYIASKSTPFHRLPVTNLRGIWSRGSRLQVLPKGSM</sequence>
<dbReference type="InParanoid" id="A0A0C2SW67"/>